<evidence type="ECO:0000256" key="6">
    <source>
        <dbReference type="ARBA" id="ARBA00022723"/>
    </source>
</evidence>
<name>A0A2H0KRD0_9BACT</name>
<gene>
    <name evidence="14" type="ORF">COV85_00640</name>
</gene>
<evidence type="ECO:0000256" key="3">
    <source>
        <dbReference type="ARBA" id="ARBA00007931"/>
    </source>
</evidence>
<proteinExistence type="inferred from homology"/>
<dbReference type="SUPFAM" id="SSF54631">
    <property type="entry name" value="CBS-domain pair"/>
    <property type="match status" value="1"/>
</dbReference>
<dbReference type="GO" id="GO:0046872">
    <property type="term" value="F:metal ion binding"/>
    <property type="evidence" value="ECO:0007669"/>
    <property type="project" value="UniProtKB-KW"/>
</dbReference>
<feature type="transmembrane region" description="Helical" evidence="12">
    <location>
        <begin position="108"/>
        <end position="128"/>
    </location>
</feature>
<evidence type="ECO:0000256" key="1">
    <source>
        <dbReference type="ARBA" id="ARBA00001947"/>
    </source>
</evidence>
<evidence type="ECO:0000313" key="14">
    <source>
        <dbReference type="EMBL" id="PIQ74702.1"/>
    </source>
</evidence>
<dbReference type="InterPro" id="IPR008915">
    <property type="entry name" value="Peptidase_M50"/>
</dbReference>
<dbReference type="Proteomes" id="UP000231550">
    <property type="component" value="Unassembled WGS sequence"/>
</dbReference>
<keyword evidence="11 12" id="KW-0472">Membrane</keyword>
<feature type="transmembrane region" description="Helical" evidence="12">
    <location>
        <begin position="210"/>
        <end position="228"/>
    </location>
</feature>
<feature type="transmembrane region" description="Helical" evidence="12">
    <location>
        <begin position="44"/>
        <end position="65"/>
    </location>
</feature>
<keyword evidence="10" id="KW-0482">Metalloprotease</keyword>
<keyword evidence="6" id="KW-0479">Metal-binding</keyword>
<dbReference type="InterPro" id="IPR046342">
    <property type="entry name" value="CBS_dom_sf"/>
</dbReference>
<feature type="domain" description="Peptidase M50" evidence="13">
    <location>
        <begin position="56"/>
        <end position="132"/>
    </location>
</feature>
<organism evidence="14 15">
    <name type="scientific">Candidatus Portnoybacteria bacterium CG11_big_fil_rev_8_21_14_0_20_44_10</name>
    <dbReference type="NCBI Taxonomy" id="1974818"/>
    <lineage>
        <taxon>Bacteria</taxon>
        <taxon>Candidatus Portnoyibacteriota</taxon>
    </lineage>
</organism>
<evidence type="ECO:0000256" key="2">
    <source>
        <dbReference type="ARBA" id="ARBA00004141"/>
    </source>
</evidence>
<comment type="similarity">
    <text evidence="3">Belongs to the peptidase M50B family.</text>
</comment>
<dbReference type="PANTHER" id="PTHR39188">
    <property type="entry name" value="MEMBRANE-ASSOCIATED ZINC METALLOPROTEASE M50B"/>
    <property type="match status" value="1"/>
</dbReference>
<keyword evidence="5 12" id="KW-0812">Transmembrane</keyword>
<evidence type="ECO:0000256" key="7">
    <source>
        <dbReference type="ARBA" id="ARBA00022801"/>
    </source>
</evidence>
<evidence type="ECO:0000256" key="5">
    <source>
        <dbReference type="ARBA" id="ARBA00022692"/>
    </source>
</evidence>
<dbReference type="AlphaFoldDB" id="A0A2H0KRD0"/>
<dbReference type="GO" id="GO:0008237">
    <property type="term" value="F:metallopeptidase activity"/>
    <property type="evidence" value="ECO:0007669"/>
    <property type="project" value="UniProtKB-KW"/>
</dbReference>
<dbReference type="CDD" id="cd06164">
    <property type="entry name" value="S2P-M50_SpoIVFB_CBS"/>
    <property type="match status" value="1"/>
</dbReference>
<dbReference type="Pfam" id="PF02163">
    <property type="entry name" value="Peptidase_M50"/>
    <property type="match status" value="2"/>
</dbReference>
<dbReference type="GO" id="GO:0006508">
    <property type="term" value="P:proteolysis"/>
    <property type="evidence" value="ECO:0007669"/>
    <property type="project" value="UniProtKB-KW"/>
</dbReference>
<evidence type="ECO:0000313" key="15">
    <source>
        <dbReference type="Proteomes" id="UP000231550"/>
    </source>
</evidence>
<evidence type="ECO:0000259" key="13">
    <source>
        <dbReference type="Pfam" id="PF02163"/>
    </source>
</evidence>
<evidence type="ECO:0000256" key="11">
    <source>
        <dbReference type="ARBA" id="ARBA00023136"/>
    </source>
</evidence>
<reference evidence="14 15" key="1">
    <citation type="submission" date="2017-09" db="EMBL/GenBank/DDBJ databases">
        <title>Depth-based differentiation of microbial function through sediment-hosted aquifers and enrichment of novel symbionts in the deep terrestrial subsurface.</title>
        <authorList>
            <person name="Probst A.J."/>
            <person name="Ladd B."/>
            <person name="Jarett J.K."/>
            <person name="Geller-Mcgrath D.E."/>
            <person name="Sieber C.M."/>
            <person name="Emerson J.B."/>
            <person name="Anantharaman K."/>
            <person name="Thomas B.C."/>
            <person name="Malmstrom R."/>
            <person name="Stieglmeier M."/>
            <person name="Klingl A."/>
            <person name="Woyke T."/>
            <person name="Ryan C.M."/>
            <person name="Banfield J.F."/>
        </authorList>
    </citation>
    <scope>NUCLEOTIDE SEQUENCE [LARGE SCALE GENOMIC DNA]</scope>
    <source>
        <strain evidence="14">CG11_big_fil_rev_8_21_14_0_20_44_10</strain>
    </source>
</reference>
<dbReference type="GO" id="GO:0016020">
    <property type="term" value="C:membrane"/>
    <property type="evidence" value="ECO:0007669"/>
    <property type="project" value="UniProtKB-SubCell"/>
</dbReference>
<evidence type="ECO:0000256" key="10">
    <source>
        <dbReference type="ARBA" id="ARBA00023049"/>
    </source>
</evidence>
<keyword evidence="8" id="KW-0862">Zinc</keyword>
<evidence type="ECO:0000256" key="4">
    <source>
        <dbReference type="ARBA" id="ARBA00022670"/>
    </source>
</evidence>
<evidence type="ECO:0000256" key="8">
    <source>
        <dbReference type="ARBA" id="ARBA00022833"/>
    </source>
</evidence>
<keyword evidence="4" id="KW-0645">Protease</keyword>
<keyword evidence="9 12" id="KW-1133">Transmembrane helix</keyword>
<sequence length="309" mass="35264">MIKAFKIAQLFGIDFEIDLSWFVVLVLIIWSLTQYFLQTLPSCSLVFGVFVATFSAILFFLSILLHELAHSLVGKIFDIHVTKITLFLLGGVAQFDNRGYLKSPKAEFAMAAAGPLCSLCLAGLYLALLNFLPLDWIRHIWFYLFAINLILAIFNTIPAFPMDGGRMLRAIIWWRTKNLLKSTATAKIISKMLIPWLVAGLYFWGGPYNALWGLLIAFFIWTAAEDEYRFIKTREKLGNLKVRDLIETIKAPFLKSEGDENIFCAPEDDLIETVLKMRQLKQLSLLVIDRNLVAGEIRLSRIVEYLNNQ</sequence>
<keyword evidence="7" id="KW-0378">Hydrolase</keyword>
<comment type="cofactor">
    <cofactor evidence="1">
        <name>Zn(2+)</name>
        <dbReference type="ChEBI" id="CHEBI:29105"/>
    </cofactor>
</comment>
<feature type="transmembrane region" description="Helical" evidence="12">
    <location>
        <begin position="140"/>
        <end position="163"/>
    </location>
</feature>
<feature type="transmembrane region" description="Helical" evidence="12">
    <location>
        <begin position="77"/>
        <end position="96"/>
    </location>
</feature>
<comment type="subcellular location">
    <subcellularLocation>
        <location evidence="2">Membrane</location>
        <topology evidence="2">Multi-pass membrane protein</topology>
    </subcellularLocation>
</comment>
<feature type="domain" description="Peptidase M50" evidence="13">
    <location>
        <begin position="137"/>
        <end position="188"/>
    </location>
</feature>
<comment type="caution">
    <text evidence="14">The sequence shown here is derived from an EMBL/GenBank/DDBJ whole genome shotgun (WGS) entry which is preliminary data.</text>
</comment>
<dbReference type="PANTHER" id="PTHR39188:SF3">
    <property type="entry name" value="STAGE IV SPORULATION PROTEIN FB"/>
    <property type="match status" value="1"/>
</dbReference>
<accession>A0A2H0KRD0</accession>
<protein>
    <recommendedName>
        <fullName evidence="13">Peptidase M50 domain-containing protein</fullName>
    </recommendedName>
</protein>
<evidence type="ECO:0000256" key="9">
    <source>
        <dbReference type="ARBA" id="ARBA00022989"/>
    </source>
</evidence>
<dbReference type="EMBL" id="PCVN01000020">
    <property type="protein sequence ID" value="PIQ74702.1"/>
    <property type="molecule type" value="Genomic_DNA"/>
</dbReference>
<evidence type="ECO:0000256" key="12">
    <source>
        <dbReference type="SAM" id="Phobius"/>
    </source>
</evidence>